<accession>A0A8E2AVH7</accession>
<keyword evidence="1" id="KW-1133">Transmembrane helix</keyword>
<gene>
    <name evidence="2" type="ORF">OBBRIDRAFT_791898</name>
</gene>
<keyword evidence="3" id="KW-1185">Reference proteome</keyword>
<reference evidence="2 3" key="1">
    <citation type="submission" date="2016-07" db="EMBL/GenBank/DDBJ databases">
        <title>Draft genome of the white-rot fungus Obba rivulosa 3A-2.</title>
        <authorList>
            <consortium name="DOE Joint Genome Institute"/>
            <person name="Miettinen O."/>
            <person name="Riley R."/>
            <person name="Acob R."/>
            <person name="Barry K."/>
            <person name="Cullen D."/>
            <person name="De Vries R."/>
            <person name="Hainaut M."/>
            <person name="Hatakka A."/>
            <person name="Henrissat B."/>
            <person name="Hilden K."/>
            <person name="Kuo R."/>
            <person name="Labutti K."/>
            <person name="Lipzen A."/>
            <person name="Makela M.R."/>
            <person name="Sandor L."/>
            <person name="Spatafora J.W."/>
            <person name="Grigoriev I.V."/>
            <person name="Hibbett D.S."/>
        </authorList>
    </citation>
    <scope>NUCLEOTIDE SEQUENCE [LARGE SCALE GENOMIC DNA]</scope>
    <source>
        <strain evidence="2 3">3A-2</strain>
    </source>
</reference>
<dbReference type="EMBL" id="KV722379">
    <property type="protein sequence ID" value="OCH91788.1"/>
    <property type="molecule type" value="Genomic_DNA"/>
</dbReference>
<protein>
    <submittedName>
        <fullName evidence="2">Uncharacterized protein</fullName>
    </submittedName>
</protein>
<sequence length="83" mass="9829">MPVGLLTPEILYSIFFRVPKSDAPEDFPWGPREFRIAYFFQYSMSVVIGETLLWWNFVYGARPVPRTRYHAWSAVEQHLSRCT</sequence>
<evidence type="ECO:0000256" key="1">
    <source>
        <dbReference type="SAM" id="Phobius"/>
    </source>
</evidence>
<evidence type="ECO:0000313" key="2">
    <source>
        <dbReference type="EMBL" id="OCH91788.1"/>
    </source>
</evidence>
<dbReference type="AlphaFoldDB" id="A0A8E2AVH7"/>
<keyword evidence="1" id="KW-0812">Transmembrane</keyword>
<evidence type="ECO:0000313" key="3">
    <source>
        <dbReference type="Proteomes" id="UP000250043"/>
    </source>
</evidence>
<keyword evidence="1" id="KW-0472">Membrane</keyword>
<feature type="transmembrane region" description="Helical" evidence="1">
    <location>
        <begin position="36"/>
        <end position="58"/>
    </location>
</feature>
<name>A0A8E2AVH7_9APHY</name>
<organism evidence="2 3">
    <name type="scientific">Obba rivulosa</name>
    <dbReference type="NCBI Taxonomy" id="1052685"/>
    <lineage>
        <taxon>Eukaryota</taxon>
        <taxon>Fungi</taxon>
        <taxon>Dikarya</taxon>
        <taxon>Basidiomycota</taxon>
        <taxon>Agaricomycotina</taxon>
        <taxon>Agaricomycetes</taxon>
        <taxon>Polyporales</taxon>
        <taxon>Gelatoporiaceae</taxon>
        <taxon>Obba</taxon>
    </lineage>
</organism>
<dbReference type="Proteomes" id="UP000250043">
    <property type="component" value="Unassembled WGS sequence"/>
</dbReference>
<proteinExistence type="predicted"/>